<dbReference type="PANTHER" id="PTHR30562">
    <property type="entry name" value="UVRC/OXIDOREDUCTASE"/>
    <property type="match status" value="1"/>
</dbReference>
<dbReference type="Pfam" id="PF14520">
    <property type="entry name" value="HHH_5"/>
    <property type="match status" value="1"/>
</dbReference>
<dbReference type="InterPro" id="IPR047296">
    <property type="entry name" value="GIY-YIG_UvrC_Cho"/>
</dbReference>
<evidence type="ECO:0000256" key="9">
    <source>
        <dbReference type="ARBA" id="ARBA00061531"/>
    </source>
</evidence>
<evidence type="ECO:0000259" key="15">
    <source>
        <dbReference type="PROSITE" id="PS50151"/>
    </source>
</evidence>
<dbReference type="KEGG" id="aprs:BI364_08505"/>
<evidence type="ECO:0000256" key="1">
    <source>
        <dbReference type="ARBA" id="ARBA00004496"/>
    </source>
</evidence>
<dbReference type="HAMAP" id="MF_00203">
    <property type="entry name" value="UvrC"/>
    <property type="match status" value="1"/>
</dbReference>
<dbReference type="Pfam" id="PF02151">
    <property type="entry name" value="UVR"/>
    <property type="match status" value="1"/>
</dbReference>
<evidence type="ECO:0000256" key="11">
    <source>
        <dbReference type="ARBA" id="ARBA00067419"/>
    </source>
</evidence>
<dbReference type="InterPro" id="IPR001162">
    <property type="entry name" value="UvrC_RNase_H_dom"/>
</dbReference>
<dbReference type="PROSITE" id="PS50151">
    <property type="entry name" value="UVR"/>
    <property type="match status" value="1"/>
</dbReference>
<dbReference type="GO" id="GO:0009380">
    <property type="term" value="C:excinuclease repair complex"/>
    <property type="evidence" value="ECO:0007669"/>
    <property type="project" value="InterPro"/>
</dbReference>
<sequence length="612" mass="68324">MDRTEPAPFDSAGFLKNLTHRPGVYRMLGVDQELLYVGKAKDLKKRVTSYFRNRLSSPRIRAMVAQIQSMEVTVTHTEAEALLLENNLIKAHHPRYNVLLRDDKSYPYIFVSQGNGYPRIGFHRGPRKSLGRYFGPYPSAQAVRETLSTLQRLFRVRQCEDSFFANRSRPCLQYQIKRCTAPCVGFIEPMDYQGDIARAIQFLEGRSSDLINELVGEMEQASAVLAFERAARYRDQIDTLRQISERQYVSSDNGGDIDLVALARAGDNACVQVFCIRGGRNLGNKALYPKIPADIEAAEAIQAFLEQYYLDRDTPAEIIVTPPPSEADILAEVLSAQVSRRVVITSAVRGQRARWLSLAAQNAEQALHARQAGRANVTHRLEALQAVLALDQAPARIECFDISHTRGEAAVASCVVFGTEGAVKSDYRRFNIEGITPGDDYAAMHQALTRRYSRLKSSDGAMPDVLLIDGGRGQVHEAERVLEELQINDVVIVGITKGEGRRPEFDTLTLSRHGPPVRLPSHHLALHLVQQIRDEAHRFAISGHRQRRTKARTTSPLQSIPGLGPKRRQQVLMHFGGLRGIARAGIEELAKAPGISRRLAEQIYEHFHGDAG</sequence>
<keyword evidence="2 13" id="KW-0963">Cytoplasm</keyword>
<dbReference type="PROSITE" id="PS50165">
    <property type="entry name" value="UVRC"/>
    <property type="match status" value="1"/>
</dbReference>
<keyword evidence="7 13" id="KW-0742">SOS response</keyword>
<dbReference type="CDD" id="cd10434">
    <property type="entry name" value="GIY-YIG_UvrC_Cho"/>
    <property type="match status" value="1"/>
</dbReference>
<dbReference type="InterPro" id="IPR038476">
    <property type="entry name" value="UvrC_RNase_H_dom_sf"/>
</dbReference>
<evidence type="ECO:0000256" key="5">
    <source>
        <dbReference type="ARBA" id="ARBA00022881"/>
    </source>
</evidence>
<dbReference type="GO" id="GO:0009432">
    <property type="term" value="P:SOS response"/>
    <property type="evidence" value="ECO:0007669"/>
    <property type="project" value="UniProtKB-UniRule"/>
</dbReference>
<dbReference type="SMART" id="SM00465">
    <property type="entry name" value="GIYc"/>
    <property type="match status" value="1"/>
</dbReference>
<dbReference type="InterPro" id="IPR036876">
    <property type="entry name" value="UVR_dom_sf"/>
</dbReference>
<evidence type="ECO:0000256" key="12">
    <source>
        <dbReference type="ARBA" id="ARBA00077138"/>
    </source>
</evidence>
<comment type="subcellular location">
    <subcellularLocation>
        <location evidence="1 13">Cytoplasm</location>
    </subcellularLocation>
</comment>
<dbReference type="InterPro" id="IPR001943">
    <property type="entry name" value="UVR_dom"/>
</dbReference>
<dbReference type="GO" id="GO:0009381">
    <property type="term" value="F:excinuclease ABC activity"/>
    <property type="evidence" value="ECO:0007669"/>
    <property type="project" value="UniProtKB-UniRule"/>
</dbReference>
<evidence type="ECO:0000256" key="14">
    <source>
        <dbReference type="SAM" id="MobiDB-lite"/>
    </source>
</evidence>
<dbReference type="Gene3D" id="3.30.420.340">
    <property type="entry name" value="UvrC, RNAse H endonuclease domain"/>
    <property type="match status" value="1"/>
</dbReference>
<dbReference type="NCBIfam" id="NF001824">
    <property type="entry name" value="PRK00558.1-5"/>
    <property type="match status" value="1"/>
</dbReference>
<dbReference type="RefSeq" id="WP_070078377.1">
    <property type="nucleotide sequence ID" value="NZ_CP017415.1"/>
</dbReference>
<dbReference type="NCBIfam" id="TIGR00194">
    <property type="entry name" value="uvrC"/>
    <property type="match status" value="1"/>
</dbReference>
<dbReference type="Gene3D" id="1.10.150.20">
    <property type="entry name" value="5' to 3' exonuclease, C-terminal subdomain"/>
    <property type="match status" value="1"/>
</dbReference>
<evidence type="ECO:0000256" key="6">
    <source>
        <dbReference type="ARBA" id="ARBA00023204"/>
    </source>
</evidence>
<evidence type="ECO:0000256" key="8">
    <source>
        <dbReference type="ARBA" id="ARBA00059452"/>
    </source>
</evidence>
<proteinExistence type="inferred from homology"/>
<dbReference type="InterPro" id="IPR050066">
    <property type="entry name" value="UvrABC_protein_C"/>
</dbReference>
<keyword evidence="6 13" id="KW-0234">DNA repair</keyword>
<protein>
    <recommendedName>
        <fullName evidence="11 13">UvrABC system protein C</fullName>
        <shortName evidence="13">Protein UvrC</shortName>
    </recommendedName>
    <alternativeName>
        <fullName evidence="12 13">Excinuclease ABC subunit C</fullName>
    </alternativeName>
</protein>
<dbReference type="SUPFAM" id="SSF82771">
    <property type="entry name" value="GIY-YIG endonuclease"/>
    <property type="match status" value="1"/>
</dbReference>
<accession>A0A1D8INL3</accession>
<dbReference type="Pfam" id="PF22920">
    <property type="entry name" value="UvrC_RNaseH"/>
    <property type="match status" value="1"/>
</dbReference>
<evidence type="ECO:0000256" key="3">
    <source>
        <dbReference type="ARBA" id="ARBA00022763"/>
    </source>
</evidence>
<evidence type="ECO:0000259" key="17">
    <source>
        <dbReference type="PROSITE" id="PS50165"/>
    </source>
</evidence>
<evidence type="ECO:0000256" key="10">
    <source>
        <dbReference type="ARBA" id="ARBA00062841"/>
    </source>
</evidence>
<dbReference type="FunFam" id="3.30.420.340:FF:000001">
    <property type="entry name" value="UvrABC system protein C"/>
    <property type="match status" value="1"/>
</dbReference>
<dbReference type="InterPro" id="IPR003583">
    <property type="entry name" value="Hlx-hairpin-Hlx_DNA-bd_motif"/>
</dbReference>
<dbReference type="GO" id="GO:0005737">
    <property type="term" value="C:cytoplasm"/>
    <property type="evidence" value="ECO:0007669"/>
    <property type="project" value="UniProtKB-SubCell"/>
</dbReference>
<name>A0A1D8INL3_9GAMM</name>
<dbReference type="SMART" id="SM00278">
    <property type="entry name" value="HhH1"/>
    <property type="match status" value="2"/>
</dbReference>
<reference evidence="19" key="1">
    <citation type="submission" date="2016-09" db="EMBL/GenBank/DDBJ databases">
        <title>Acidihalobacter prosperus F5.</title>
        <authorList>
            <person name="Khaleque H.N."/>
            <person name="Ramsay J.P."/>
            <person name="Kaksonen A.H."/>
            <person name="Boxall N.J."/>
            <person name="Watkin E.L.J."/>
        </authorList>
    </citation>
    <scope>NUCLEOTIDE SEQUENCE [LARGE SCALE GENOMIC DNA]</scope>
    <source>
        <strain evidence="19">F5</strain>
    </source>
</reference>
<feature type="region of interest" description="Disordered" evidence="14">
    <location>
        <begin position="543"/>
        <end position="564"/>
    </location>
</feature>
<dbReference type="PANTHER" id="PTHR30562:SF1">
    <property type="entry name" value="UVRABC SYSTEM PROTEIN C"/>
    <property type="match status" value="1"/>
</dbReference>
<comment type="subunit">
    <text evidence="10 13">Interacts with UvrB in an incision complex.</text>
</comment>
<evidence type="ECO:0000256" key="13">
    <source>
        <dbReference type="HAMAP-Rule" id="MF_00203"/>
    </source>
</evidence>
<evidence type="ECO:0000256" key="4">
    <source>
        <dbReference type="ARBA" id="ARBA00022769"/>
    </source>
</evidence>
<dbReference type="Pfam" id="PF08459">
    <property type="entry name" value="UvrC_RNaseH_dom"/>
    <property type="match status" value="1"/>
</dbReference>
<dbReference type="InterPro" id="IPR035901">
    <property type="entry name" value="GIY-YIG_endonuc_sf"/>
</dbReference>
<keyword evidence="3 13" id="KW-0227">DNA damage</keyword>
<dbReference type="GO" id="GO:0006289">
    <property type="term" value="P:nucleotide-excision repair"/>
    <property type="evidence" value="ECO:0007669"/>
    <property type="project" value="UniProtKB-UniRule"/>
</dbReference>
<keyword evidence="19" id="KW-1185">Reference proteome</keyword>
<dbReference type="Proteomes" id="UP000095401">
    <property type="component" value="Chromosome"/>
</dbReference>
<evidence type="ECO:0000256" key="7">
    <source>
        <dbReference type="ARBA" id="ARBA00023236"/>
    </source>
</evidence>
<dbReference type="SUPFAM" id="SSF46600">
    <property type="entry name" value="C-terminal UvrC-binding domain of UvrB"/>
    <property type="match status" value="1"/>
</dbReference>
<dbReference type="FunFam" id="1.10.150.20:FF:000005">
    <property type="entry name" value="UvrABC system protein C"/>
    <property type="match status" value="1"/>
</dbReference>
<feature type="domain" description="GIY-YIG" evidence="16">
    <location>
        <begin position="20"/>
        <end position="98"/>
    </location>
</feature>
<evidence type="ECO:0000313" key="19">
    <source>
        <dbReference type="Proteomes" id="UP000095401"/>
    </source>
</evidence>
<dbReference type="SUPFAM" id="SSF47781">
    <property type="entry name" value="RuvA domain 2-like"/>
    <property type="match status" value="1"/>
</dbReference>
<comment type="similarity">
    <text evidence="9 13">Belongs to the UvrC family.</text>
</comment>
<keyword evidence="4 13" id="KW-0228">DNA excision</keyword>
<keyword evidence="5 13" id="KW-0267">Excision nuclease</keyword>
<evidence type="ECO:0000259" key="16">
    <source>
        <dbReference type="PROSITE" id="PS50164"/>
    </source>
</evidence>
<dbReference type="FunFam" id="3.40.1440.10:FF:000001">
    <property type="entry name" value="UvrABC system protein C"/>
    <property type="match status" value="1"/>
</dbReference>
<dbReference type="Gene3D" id="4.10.860.10">
    <property type="entry name" value="UVR domain"/>
    <property type="match status" value="1"/>
</dbReference>
<organism evidence="18 19">
    <name type="scientific">Acidihalobacter yilgarnensis</name>
    <dbReference type="NCBI Taxonomy" id="2819280"/>
    <lineage>
        <taxon>Bacteria</taxon>
        <taxon>Pseudomonadati</taxon>
        <taxon>Pseudomonadota</taxon>
        <taxon>Gammaproteobacteria</taxon>
        <taxon>Chromatiales</taxon>
        <taxon>Ectothiorhodospiraceae</taxon>
        <taxon>Acidihalobacter</taxon>
    </lineage>
</organism>
<dbReference type="AlphaFoldDB" id="A0A1D8INL3"/>
<dbReference type="GO" id="GO:0003677">
    <property type="term" value="F:DNA binding"/>
    <property type="evidence" value="ECO:0007669"/>
    <property type="project" value="UniProtKB-UniRule"/>
</dbReference>
<feature type="domain" description="UvrC family homology region profile" evidence="17">
    <location>
        <begin position="259"/>
        <end position="482"/>
    </location>
</feature>
<gene>
    <name evidence="13" type="primary">uvrC</name>
    <name evidence="18" type="ORF">BI364_08505</name>
</gene>
<dbReference type="InterPro" id="IPR010994">
    <property type="entry name" value="RuvA_2-like"/>
</dbReference>
<dbReference type="Pfam" id="PF01541">
    <property type="entry name" value="GIY-YIG"/>
    <property type="match status" value="1"/>
</dbReference>
<dbReference type="PROSITE" id="PS50164">
    <property type="entry name" value="GIY_YIG"/>
    <property type="match status" value="1"/>
</dbReference>
<comment type="function">
    <text evidence="8 13">The UvrABC repair system catalyzes the recognition and processing of DNA lesions. UvrC both incises the 5' and 3' sides of the lesion. The N-terminal half is responsible for the 3' incision and the C-terminal half is responsible for the 5' incision.</text>
</comment>
<dbReference type="EMBL" id="CP017415">
    <property type="protein sequence ID" value="AOU98001.1"/>
    <property type="molecule type" value="Genomic_DNA"/>
</dbReference>
<dbReference type="InterPro" id="IPR004791">
    <property type="entry name" value="UvrC"/>
</dbReference>
<dbReference type="Gene3D" id="3.40.1440.10">
    <property type="entry name" value="GIY-YIG endonuclease"/>
    <property type="match status" value="1"/>
</dbReference>
<evidence type="ECO:0000313" key="18">
    <source>
        <dbReference type="EMBL" id="AOU98001.1"/>
    </source>
</evidence>
<dbReference type="InterPro" id="IPR000305">
    <property type="entry name" value="GIY-YIG_endonuc"/>
</dbReference>
<evidence type="ECO:0000256" key="2">
    <source>
        <dbReference type="ARBA" id="ARBA00022490"/>
    </source>
</evidence>
<feature type="domain" description="UVR" evidence="15">
    <location>
        <begin position="208"/>
        <end position="243"/>
    </location>
</feature>